<organism evidence="2 3">
    <name type="scientific">Microcystis aeruginosa DA14</name>
    <dbReference type="NCBI Taxonomy" id="1987506"/>
    <lineage>
        <taxon>Bacteria</taxon>
        <taxon>Bacillati</taxon>
        <taxon>Cyanobacteriota</taxon>
        <taxon>Cyanophyceae</taxon>
        <taxon>Oscillatoriophycideae</taxon>
        <taxon>Chroococcales</taxon>
        <taxon>Microcystaceae</taxon>
        <taxon>Microcystis</taxon>
    </lineage>
</organism>
<feature type="domain" description="Condensation" evidence="1">
    <location>
        <begin position="39"/>
        <end position="155"/>
    </location>
</feature>
<protein>
    <recommendedName>
        <fullName evidence="1">Condensation domain-containing protein</fullName>
    </recommendedName>
</protein>
<accession>A0A3E0M1V4</accession>
<dbReference type="GO" id="GO:0008610">
    <property type="term" value="P:lipid biosynthetic process"/>
    <property type="evidence" value="ECO:0007669"/>
    <property type="project" value="UniProtKB-ARBA"/>
</dbReference>
<dbReference type="SUPFAM" id="SSF52777">
    <property type="entry name" value="CoA-dependent acyltransferases"/>
    <property type="match status" value="1"/>
</dbReference>
<proteinExistence type="predicted"/>
<dbReference type="GO" id="GO:0003824">
    <property type="term" value="F:catalytic activity"/>
    <property type="evidence" value="ECO:0007669"/>
    <property type="project" value="InterPro"/>
</dbReference>
<comment type="caution">
    <text evidence="2">The sequence shown here is derived from an EMBL/GenBank/DDBJ whole genome shotgun (WGS) entry which is preliminary data.</text>
</comment>
<gene>
    <name evidence="2" type="ORF">DWQ56_21580</name>
</gene>
<dbReference type="Pfam" id="PF00668">
    <property type="entry name" value="Condensation"/>
    <property type="match status" value="1"/>
</dbReference>
<reference evidence="2 3" key="1">
    <citation type="submission" date="2017-08" db="EMBL/GenBank/DDBJ databases">
        <title>Functional genomic and metabolic studies of the symbiotic interactions of six Microcystis-dominated communities.</title>
        <authorList>
            <person name="Li Q."/>
            <person name="Lin F."/>
        </authorList>
    </citation>
    <scope>NUCLEOTIDE SEQUENCE [LARGE SCALE GENOMIC DNA]</scope>
    <source>
        <strain evidence="2">DA14</strain>
    </source>
</reference>
<dbReference type="EMBL" id="QQWE01000008">
    <property type="protein sequence ID" value="REJ53447.1"/>
    <property type="molecule type" value="Genomic_DNA"/>
</dbReference>
<evidence type="ECO:0000313" key="2">
    <source>
        <dbReference type="EMBL" id="REJ53447.1"/>
    </source>
</evidence>
<name>A0A3E0M1V4_MICAE</name>
<dbReference type="AlphaFoldDB" id="A0A3E0M1V4"/>
<dbReference type="InterPro" id="IPR023213">
    <property type="entry name" value="CAT-like_dom_sf"/>
</dbReference>
<dbReference type="Proteomes" id="UP000256301">
    <property type="component" value="Unassembled WGS sequence"/>
</dbReference>
<evidence type="ECO:0000259" key="1">
    <source>
        <dbReference type="Pfam" id="PF00668"/>
    </source>
</evidence>
<dbReference type="InterPro" id="IPR001242">
    <property type="entry name" value="Condensation_dom"/>
</dbReference>
<evidence type="ECO:0000313" key="3">
    <source>
        <dbReference type="Proteomes" id="UP000256301"/>
    </source>
</evidence>
<dbReference type="Gene3D" id="3.30.559.10">
    <property type="entry name" value="Chloramphenicol acetyltransferase-like domain"/>
    <property type="match status" value="1"/>
</dbReference>
<sequence>MSKMNHNSQDKQKLLKLLLQKKGIGVKTNTIPPRNPSQLVPLSFSQERLWFLYQLEANGYTYNMPFRFQIDGNLDVNIFRKALETIMQRHELLRTCFQEVDKTPRQIIKLKIQLNLPLLDLLQELSHLYEAFYKNNLILDQISLFNTVIFPFGKDNSYFAYFTKSGFLTQ</sequence>